<evidence type="ECO:0000313" key="1">
    <source>
        <dbReference type="EMBL" id="KAJ8433036.1"/>
    </source>
</evidence>
<dbReference type="AlphaFoldDB" id="A0A9Q1Q9D4"/>
<evidence type="ECO:0000313" key="2">
    <source>
        <dbReference type="Proteomes" id="UP001153076"/>
    </source>
</evidence>
<dbReference type="EMBL" id="JAKOGI010000564">
    <property type="protein sequence ID" value="KAJ8433036.1"/>
    <property type="molecule type" value="Genomic_DNA"/>
</dbReference>
<dbReference type="OrthoDB" id="669288at2759"/>
<gene>
    <name evidence="1" type="ORF">Cgig2_009136</name>
</gene>
<sequence>MEMLDYDQWLAITEAKSRGILAMRTGLIPKWLVHGCQRTMVYQWDYLKRAKVKIQEVTKSSIFLEQWGHRWSIKRGGPQVGSMNDAIVELSGHGYEFITDVLIYVISTCVMENANRLVIFMCRSICSIGVLSSESGEMVPDCNKLANIKGEKKK</sequence>
<keyword evidence="2" id="KW-1185">Reference proteome</keyword>
<dbReference type="Proteomes" id="UP001153076">
    <property type="component" value="Unassembled WGS sequence"/>
</dbReference>
<proteinExistence type="predicted"/>
<organism evidence="1 2">
    <name type="scientific">Carnegiea gigantea</name>
    <dbReference type="NCBI Taxonomy" id="171969"/>
    <lineage>
        <taxon>Eukaryota</taxon>
        <taxon>Viridiplantae</taxon>
        <taxon>Streptophyta</taxon>
        <taxon>Embryophyta</taxon>
        <taxon>Tracheophyta</taxon>
        <taxon>Spermatophyta</taxon>
        <taxon>Magnoliopsida</taxon>
        <taxon>eudicotyledons</taxon>
        <taxon>Gunneridae</taxon>
        <taxon>Pentapetalae</taxon>
        <taxon>Caryophyllales</taxon>
        <taxon>Cactineae</taxon>
        <taxon>Cactaceae</taxon>
        <taxon>Cactoideae</taxon>
        <taxon>Echinocereeae</taxon>
        <taxon>Carnegiea</taxon>
    </lineage>
</organism>
<accession>A0A9Q1Q9D4</accession>
<reference evidence="1" key="1">
    <citation type="submission" date="2022-04" db="EMBL/GenBank/DDBJ databases">
        <title>Carnegiea gigantea Genome sequencing and assembly v2.</title>
        <authorList>
            <person name="Copetti D."/>
            <person name="Sanderson M.J."/>
            <person name="Burquez A."/>
            <person name="Wojciechowski M.F."/>
        </authorList>
    </citation>
    <scope>NUCLEOTIDE SEQUENCE</scope>
    <source>
        <strain evidence="1">SGP5-SGP5p</strain>
        <tissue evidence="1">Aerial part</tissue>
    </source>
</reference>
<protein>
    <submittedName>
        <fullName evidence="1">Uncharacterized protein</fullName>
    </submittedName>
</protein>
<name>A0A9Q1Q9D4_9CARY</name>
<comment type="caution">
    <text evidence="1">The sequence shown here is derived from an EMBL/GenBank/DDBJ whole genome shotgun (WGS) entry which is preliminary data.</text>
</comment>